<reference evidence="8" key="2">
    <citation type="submission" date="2017-05" db="EMBL/GenBank/DDBJ databases">
        <title>Whole genome sequence of fish pathogenic bacteria, Photobacterium damselae subsp. piscicida, strain 91-197, isolated from hybrid striped bass (Morone sp.) in USA.</title>
        <authorList>
            <person name="Teru Y."/>
            <person name="Hikima J."/>
            <person name="Kono T."/>
            <person name="Sakai M."/>
            <person name="Takano T."/>
            <person name="Hawke J.P."/>
            <person name="Takeyama H."/>
            <person name="Aoki T."/>
        </authorList>
    </citation>
    <scope>NUCLEOTIDE SEQUENCE [LARGE SCALE GENOMIC DNA]</scope>
    <source>
        <strain evidence="8">91-197</strain>
    </source>
</reference>
<dbReference type="InterPro" id="IPR023614">
    <property type="entry name" value="Porin_dom_sf"/>
</dbReference>
<proteinExistence type="predicted"/>
<feature type="domain" description="Porin" evidence="5">
    <location>
        <begin position="12"/>
        <end position="293"/>
    </location>
</feature>
<dbReference type="Pfam" id="PF13609">
    <property type="entry name" value="Porin_4"/>
    <property type="match status" value="1"/>
</dbReference>
<dbReference type="Proteomes" id="UP000218676">
    <property type="component" value="Chromosome 1"/>
</dbReference>
<keyword evidence="3" id="KW-0472">Membrane</keyword>
<comment type="subcellular location">
    <subcellularLocation>
        <location evidence="1">Cell outer membrane</location>
        <topology evidence="1">Multi-pass membrane protein</topology>
    </subcellularLocation>
</comment>
<dbReference type="PANTHER" id="PTHR34501">
    <property type="entry name" value="PROTEIN YDDL-RELATED"/>
    <property type="match status" value="1"/>
</dbReference>
<evidence type="ECO:0000313" key="7">
    <source>
        <dbReference type="EMBL" id="QOD55445.1"/>
    </source>
</evidence>
<keyword evidence="2 4" id="KW-0732">Signal</keyword>
<evidence type="ECO:0000259" key="5">
    <source>
        <dbReference type="Pfam" id="PF13609"/>
    </source>
</evidence>
<dbReference type="SUPFAM" id="SSF56935">
    <property type="entry name" value="Porins"/>
    <property type="match status" value="1"/>
</dbReference>
<dbReference type="InterPro" id="IPR050298">
    <property type="entry name" value="Gram-neg_bact_OMP"/>
</dbReference>
<accession>A0A1V1VBH7</accession>
<reference evidence="6" key="1">
    <citation type="journal article" date="2017" name="Genome Announc.">
        <title>Whole-Genome Sequence of Photobacterium damselae subsp. piscicida Strain 91-197, Isolated from Hybrid Striped Bass (Morone sp.) in the United States.</title>
        <authorList>
            <person name="Teru Y."/>
            <person name="Hikima J."/>
            <person name="Kono T."/>
            <person name="Sakai M."/>
            <person name="Takano T."/>
            <person name="Hawke J.P."/>
            <person name="Takeyama H."/>
            <person name="Aoki T."/>
        </authorList>
    </citation>
    <scope>NUCLEOTIDE SEQUENCE</scope>
    <source>
        <strain evidence="6">91-197</strain>
    </source>
</reference>
<dbReference type="EMBL" id="CP061854">
    <property type="protein sequence ID" value="QOD55445.1"/>
    <property type="molecule type" value="Genomic_DNA"/>
</dbReference>
<dbReference type="AlphaFoldDB" id="A0A1V1VBH7"/>
<dbReference type="PANTHER" id="PTHR34501:SF2">
    <property type="entry name" value="OUTER MEMBRANE PORIN F-RELATED"/>
    <property type="match status" value="1"/>
</dbReference>
<dbReference type="CDD" id="cd00342">
    <property type="entry name" value="gram_neg_porins"/>
    <property type="match status" value="1"/>
</dbReference>
<evidence type="ECO:0000256" key="4">
    <source>
        <dbReference type="SAM" id="SignalP"/>
    </source>
</evidence>
<protein>
    <submittedName>
        <fullName evidence="6">Outer membrane pore protein E</fullName>
    </submittedName>
    <submittedName>
        <fullName evidence="7">Porin</fullName>
    </submittedName>
</protein>
<dbReference type="RefSeq" id="WP_086958000.1">
    <property type="nucleotide sequence ID" value="NZ_SRHT02000009.1"/>
</dbReference>
<name>A0A1V1VBH7_PHODP</name>
<evidence type="ECO:0000313" key="9">
    <source>
        <dbReference type="Proteomes" id="UP000516656"/>
    </source>
</evidence>
<dbReference type="EMBL" id="AP018045">
    <property type="protein sequence ID" value="BAX52786.1"/>
    <property type="molecule type" value="Genomic_DNA"/>
</dbReference>
<feature type="signal peptide" evidence="4">
    <location>
        <begin position="1"/>
        <end position="21"/>
    </location>
</feature>
<evidence type="ECO:0000256" key="3">
    <source>
        <dbReference type="ARBA" id="ARBA00023136"/>
    </source>
</evidence>
<evidence type="ECO:0000256" key="1">
    <source>
        <dbReference type="ARBA" id="ARBA00004571"/>
    </source>
</evidence>
<dbReference type="GO" id="GO:0009279">
    <property type="term" value="C:cell outer membrane"/>
    <property type="evidence" value="ECO:0007669"/>
    <property type="project" value="UniProtKB-SubCell"/>
</dbReference>
<evidence type="ECO:0000313" key="8">
    <source>
        <dbReference type="Proteomes" id="UP000218676"/>
    </source>
</evidence>
<reference evidence="7 9" key="3">
    <citation type="submission" date="2020-09" db="EMBL/GenBank/DDBJ databases">
        <title>Complete, closed and curated genome sequences of Photobacterium damselae subsp. piscicida isolates from Australia indicate localised evolution and additional plasmid-borne pathogenicity mechanisms.</title>
        <authorList>
            <person name="Baseggio L."/>
            <person name="Silayeva O."/>
            <person name="Buller N."/>
            <person name="Landos M."/>
            <person name="Engelstaedter J."/>
            <person name="Barnes A.C."/>
        </authorList>
    </citation>
    <scope>NUCLEOTIDE SEQUENCE [LARGE SCALE GENOMIC DNA]</scope>
    <source>
        <strain evidence="7 9">AS-16-0540-1</strain>
    </source>
</reference>
<dbReference type="Proteomes" id="UP000516656">
    <property type="component" value="Chromosome 1"/>
</dbReference>
<dbReference type="Gene3D" id="2.40.160.10">
    <property type="entry name" value="Porin"/>
    <property type="match status" value="1"/>
</dbReference>
<evidence type="ECO:0000313" key="6">
    <source>
        <dbReference type="EMBL" id="BAX52786.1"/>
    </source>
</evidence>
<gene>
    <name evidence="7" type="ORF">IC627_08695</name>
    <name evidence="6" type="ORF">PDPUS_1_01412</name>
</gene>
<dbReference type="InterPro" id="IPR033900">
    <property type="entry name" value="Gram_neg_porin_domain"/>
</dbReference>
<feature type="chain" id="PRO_5041531058" evidence="4">
    <location>
        <begin position="22"/>
        <end position="341"/>
    </location>
</feature>
<dbReference type="GO" id="GO:0015288">
    <property type="term" value="F:porin activity"/>
    <property type="evidence" value="ECO:0007669"/>
    <property type="project" value="InterPro"/>
</dbReference>
<organism evidence="7 9">
    <name type="scientific">Photobacterium damsela subsp. piscicida</name>
    <name type="common">Pasteurella piscicida</name>
    <dbReference type="NCBI Taxonomy" id="38294"/>
    <lineage>
        <taxon>Bacteria</taxon>
        <taxon>Pseudomonadati</taxon>
        <taxon>Pseudomonadota</taxon>
        <taxon>Gammaproteobacteria</taxon>
        <taxon>Vibrionales</taxon>
        <taxon>Vibrionaceae</taxon>
        <taxon>Photobacterium</taxon>
    </lineage>
</organism>
<sequence length="341" mass="37094">MMKKILALSISAACIATSAQAATVYQDGDSKVTIGGRLAVKAQYTESTKDTSSTTELENASSRINFGFEHRMTQNWLAGAKAEWGYDALSSGKQEFSNRLGNLYFANQDAGLITVGKQWSTYYDITGWTDVFWIYGGEASGTYDGRDGHGGSGTGRADDAISYRNSFNGLNVAAQYQFEDGSSEGERRYGLQGALSYDLGLGLSFGGAYNLTKYHQQSDDKTWTLGAKYNSDMFYLAGQYGQYRNHTDINGNLNDVAKKAYGYELVAAYLAEGGLYQVYGGYNHLADDNSSARYSYGLVGAAWTPGNMVFSAEYKLGVTNKDQNGANNGADQVALLARYNF</sequence>
<evidence type="ECO:0000256" key="2">
    <source>
        <dbReference type="ARBA" id="ARBA00022729"/>
    </source>
</evidence>